<dbReference type="EMBL" id="LANI01000027">
    <property type="protein sequence ID" value="KKJ75757.1"/>
    <property type="molecule type" value="Genomic_DNA"/>
</dbReference>
<dbReference type="AlphaFoldDB" id="A0A0M2R1K9"/>
<accession>A0A0M2R1K9</accession>
<reference evidence="1 2" key="1">
    <citation type="submission" date="2015-03" db="EMBL/GenBank/DDBJ databases">
        <title>Genome sequence of Kiloniella sp. P1-1, isolated from the gut microflora of Pacific white shrimp, Penaeus vannamei.</title>
        <authorList>
            <person name="Shao Z."/>
            <person name="Wang L."/>
            <person name="Li X."/>
        </authorList>
    </citation>
    <scope>NUCLEOTIDE SEQUENCE [LARGE SCALE GENOMIC DNA]</scope>
    <source>
        <strain evidence="1 2">P1-1</strain>
    </source>
</reference>
<comment type="caution">
    <text evidence="1">The sequence shown here is derived from an EMBL/GenBank/DDBJ whole genome shotgun (WGS) entry which is preliminary data.</text>
</comment>
<protein>
    <submittedName>
        <fullName evidence="1">Hemin transporter HemP</fullName>
    </submittedName>
</protein>
<dbReference type="STRING" id="1549748.WH95_16800"/>
<evidence type="ECO:0000313" key="1">
    <source>
        <dbReference type="EMBL" id="KKJ75757.1"/>
    </source>
</evidence>
<organism evidence="1 2">
    <name type="scientific">Kiloniella litopenaei</name>
    <dbReference type="NCBI Taxonomy" id="1549748"/>
    <lineage>
        <taxon>Bacteria</taxon>
        <taxon>Pseudomonadati</taxon>
        <taxon>Pseudomonadota</taxon>
        <taxon>Alphaproteobacteria</taxon>
        <taxon>Rhodospirillales</taxon>
        <taxon>Kiloniellaceae</taxon>
        <taxon>Kiloniella</taxon>
    </lineage>
</organism>
<dbReference type="Pfam" id="PF10636">
    <property type="entry name" value="hemP"/>
    <property type="match status" value="1"/>
</dbReference>
<dbReference type="Gene3D" id="2.10.70.10">
    <property type="entry name" value="Complement Module, domain 1"/>
    <property type="match status" value="1"/>
</dbReference>
<keyword evidence="2" id="KW-1185">Reference proteome</keyword>
<gene>
    <name evidence="1" type="ORF">WH95_16800</name>
</gene>
<evidence type="ECO:0000313" key="2">
    <source>
        <dbReference type="Proteomes" id="UP000034491"/>
    </source>
</evidence>
<dbReference type="InterPro" id="IPR019600">
    <property type="entry name" value="Hemin_uptake_protein_HemP"/>
</dbReference>
<dbReference type="Proteomes" id="UP000034491">
    <property type="component" value="Unassembled WGS sequence"/>
</dbReference>
<name>A0A0M2R1K9_9PROT</name>
<sequence length="49" mass="5470">MGDTSIGSAPMPRVSAEALMQNTREIVIEYQGSDYRLRITSNNKLILTK</sequence>
<proteinExistence type="predicted"/>